<dbReference type="GO" id="GO:0050479">
    <property type="term" value="F:glyceryl-ether monooxygenase activity"/>
    <property type="evidence" value="ECO:0007669"/>
    <property type="project" value="TreeGrafter"/>
</dbReference>
<evidence type="ECO:0000256" key="4">
    <source>
        <dbReference type="ARBA" id="ARBA00023002"/>
    </source>
</evidence>
<evidence type="ECO:0000256" key="2">
    <source>
        <dbReference type="ARBA" id="ARBA00022692"/>
    </source>
</evidence>
<dbReference type="EMBL" id="CP045350">
    <property type="protein sequence ID" value="QFT26310.1"/>
    <property type="molecule type" value="Genomic_DNA"/>
</dbReference>
<feature type="transmembrane region" description="Helical" evidence="7">
    <location>
        <begin position="6"/>
        <end position="22"/>
    </location>
</feature>
<protein>
    <submittedName>
        <fullName evidence="9">Fatty acid hydroxylase superfamily protein</fullName>
    </submittedName>
</protein>
<sequence length="262" mass="30432">MDTPDTIRLSIFVVVLILCALWESKKPRRALSQSKKFRWLNNLGLVSFNSLCLTIFMPVLAFDVAVTAQAHQWGVLQYLQLPTFAEFILCLVILDFVIYSQHIVFHKVPWLWRLHRMHHSDQDIDVTTGTRFHPIEIIISMWIKIFTVIAFGISPIAVVCFEIILNASAMFNHSNAHLPKKVDFLMRKIIVTPDMHRVHHSQNLSETHSNFGFFLSIWDKWFNTHIPQPELGHEKMGIGVSIFQTTNEQRIDKMLTQPFRNG</sequence>
<evidence type="ECO:0000256" key="5">
    <source>
        <dbReference type="ARBA" id="ARBA00023098"/>
    </source>
</evidence>
<organism evidence="9 10">
    <name type="scientific">Vibrio aquimaris</name>
    <dbReference type="NCBI Taxonomy" id="2587862"/>
    <lineage>
        <taxon>Bacteria</taxon>
        <taxon>Pseudomonadati</taxon>
        <taxon>Pseudomonadota</taxon>
        <taxon>Gammaproteobacteria</taxon>
        <taxon>Vibrionales</taxon>
        <taxon>Vibrionaceae</taxon>
        <taxon>Vibrio</taxon>
    </lineage>
</organism>
<dbReference type="InterPro" id="IPR051689">
    <property type="entry name" value="Sterol_desaturase/TMEM195"/>
</dbReference>
<keyword evidence="10" id="KW-1185">Reference proteome</keyword>
<comment type="subcellular location">
    <subcellularLocation>
        <location evidence="1">Endomembrane system</location>
        <topology evidence="1">Multi-pass membrane protein</topology>
    </subcellularLocation>
</comment>
<keyword evidence="4" id="KW-0560">Oxidoreductase</keyword>
<dbReference type="Proteomes" id="UP000326936">
    <property type="component" value="Chromosome"/>
</dbReference>
<accession>A0A5P9CJ66</accession>
<evidence type="ECO:0000256" key="6">
    <source>
        <dbReference type="ARBA" id="ARBA00023136"/>
    </source>
</evidence>
<evidence type="ECO:0000259" key="8">
    <source>
        <dbReference type="Pfam" id="PF04116"/>
    </source>
</evidence>
<evidence type="ECO:0000256" key="3">
    <source>
        <dbReference type="ARBA" id="ARBA00022989"/>
    </source>
</evidence>
<dbReference type="KEGG" id="vaq:FIV01_07700"/>
<reference evidence="9 10" key="1">
    <citation type="submission" date="2019-10" db="EMBL/GenBank/DDBJ databases">
        <title>Complete genome sequence of Vibrio sp. strain THAF100, isolated from non-filtered water from the water column of tank 6 of a marine aquarium containing stony-coral fragments. Water maintained at 26 degree C.</title>
        <authorList>
            <person name="Ruckert C."/>
            <person name="Franco A."/>
            <person name="Kalinowski J."/>
            <person name="Glaeser S."/>
        </authorList>
    </citation>
    <scope>NUCLEOTIDE SEQUENCE [LARGE SCALE GENOMIC DNA]</scope>
    <source>
        <strain evidence="9 10">THAF100</strain>
    </source>
</reference>
<feature type="domain" description="Fatty acid hydroxylase" evidence="8">
    <location>
        <begin position="87"/>
        <end position="224"/>
    </location>
</feature>
<dbReference type="AlphaFoldDB" id="A0A5P9CJ66"/>
<keyword evidence="3 7" id="KW-1133">Transmembrane helix</keyword>
<gene>
    <name evidence="9" type="ORF">FIV01_07700</name>
</gene>
<evidence type="ECO:0000256" key="1">
    <source>
        <dbReference type="ARBA" id="ARBA00004127"/>
    </source>
</evidence>
<feature type="transmembrane region" description="Helical" evidence="7">
    <location>
        <begin position="141"/>
        <end position="165"/>
    </location>
</feature>
<dbReference type="GO" id="GO:0006643">
    <property type="term" value="P:membrane lipid metabolic process"/>
    <property type="evidence" value="ECO:0007669"/>
    <property type="project" value="TreeGrafter"/>
</dbReference>
<dbReference type="PANTHER" id="PTHR21624">
    <property type="entry name" value="STEROL DESATURASE-RELATED PROTEIN"/>
    <property type="match status" value="1"/>
</dbReference>
<feature type="transmembrane region" description="Helical" evidence="7">
    <location>
        <begin position="78"/>
        <end position="99"/>
    </location>
</feature>
<dbReference type="OrthoDB" id="9770329at2"/>
<evidence type="ECO:0000313" key="9">
    <source>
        <dbReference type="EMBL" id="QFT26310.1"/>
    </source>
</evidence>
<evidence type="ECO:0000256" key="7">
    <source>
        <dbReference type="SAM" id="Phobius"/>
    </source>
</evidence>
<keyword evidence="5" id="KW-0443">Lipid metabolism</keyword>
<evidence type="ECO:0000313" key="10">
    <source>
        <dbReference type="Proteomes" id="UP000326936"/>
    </source>
</evidence>
<keyword evidence="2 7" id="KW-0812">Transmembrane</keyword>
<dbReference type="RefSeq" id="WP_152430471.1">
    <property type="nucleotide sequence ID" value="NZ_CBCSDK010000004.1"/>
</dbReference>
<feature type="transmembrane region" description="Helical" evidence="7">
    <location>
        <begin position="43"/>
        <end position="66"/>
    </location>
</feature>
<dbReference type="PANTHER" id="PTHR21624:SF1">
    <property type="entry name" value="ALKYLGLYCEROL MONOOXYGENASE"/>
    <property type="match status" value="1"/>
</dbReference>
<dbReference type="InterPro" id="IPR006694">
    <property type="entry name" value="Fatty_acid_hydroxylase"/>
</dbReference>
<dbReference type="GO" id="GO:0016020">
    <property type="term" value="C:membrane"/>
    <property type="evidence" value="ECO:0007669"/>
    <property type="project" value="GOC"/>
</dbReference>
<dbReference type="GO" id="GO:0008610">
    <property type="term" value="P:lipid biosynthetic process"/>
    <property type="evidence" value="ECO:0007669"/>
    <property type="project" value="InterPro"/>
</dbReference>
<dbReference type="GO" id="GO:0005506">
    <property type="term" value="F:iron ion binding"/>
    <property type="evidence" value="ECO:0007669"/>
    <property type="project" value="InterPro"/>
</dbReference>
<dbReference type="Pfam" id="PF04116">
    <property type="entry name" value="FA_hydroxylase"/>
    <property type="match status" value="1"/>
</dbReference>
<name>A0A5P9CJ66_9VIBR</name>
<proteinExistence type="predicted"/>
<dbReference type="GO" id="GO:0012505">
    <property type="term" value="C:endomembrane system"/>
    <property type="evidence" value="ECO:0007669"/>
    <property type="project" value="UniProtKB-SubCell"/>
</dbReference>
<keyword evidence="6 7" id="KW-0472">Membrane</keyword>